<proteinExistence type="predicted"/>
<name>A0A212KXT3_9BACT</name>
<reference evidence="1" key="1">
    <citation type="submission" date="2016-08" db="EMBL/GenBank/DDBJ databases">
        <authorList>
            <person name="Seilhamer J.J."/>
        </authorList>
    </citation>
    <scope>NUCLEOTIDE SEQUENCE</scope>
    <source>
        <strain evidence="1">86-1</strain>
    </source>
</reference>
<accession>A0A212KXT3</accession>
<organism evidence="1">
    <name type="scientific">uncultured Desulfovibrio sp</name>
    <dbReference type="NCBI Taxonomy" id="167968"/>
    <lineage>
        <taxon>Bacteria</taxon>
        <taxon>Pseudomonadati</taxon>
        <taxon>Thermodesulfobacteriota</taxon>
        <taxon>Desulfovibrionia</taxon>
        <taxon>Desulfovibrionales</taxon>
        <taxon>Desulfovibrionaceae</taxon>
        <taxon>Desulfovibrio</taxon>
        <taxon>environmental samples</taxon>
    </lineage>
</organism>
<evidence type="ECO:0000313" key="1">
    <source>
        <dbReference type="EMBL" id="SCM70080.1"/>
    </source>
</evidence>
<sequence length="56" mass="6630">MRLFSHPVNHFLSTWRNFFRCVSFQSQCRDRNCTIGTSAFFVNIQSPHGDVKTLFF</sequence>
<gene>
    <name evidence="1" type="ORF">KL86DES1_10173</name>
</gene>
<protein>
    <submittedName>
        <fullName evidence="1">Uncharacterized protein</fullName>
    </submittedName>
</protein>
<dbReference type="AlphaFoldDB" id="A0A212KXT3"/>
<dbReference type="EMBL" id="FMJC01000001">
    <property type="protein sequence ID" value="SCM70080.1"/>
    <property type="molecule type" value="Genomic_DNA"/>
</dbReference>